<accession>A0ABZ1TTG4</accession>
<organism evidence="2 3">
    <name type="scientific">Kitasatospora purpeofusca</name>
    <dbReference type="NCBI Taxonomy" id="67352"/>
    <lineage>
        <taxon>Bacteria</taxon>
        <taxon>Bacillati</taxon>
        <taxon>Actinomycetota</taxon>
        <taxon>Actinomycetes</taxon>
        <taxon>Kitasatosporales</taxon>
        <taxon>Streptomycetaceae</taxon>
        <taxon>Kitasatospora</taxon>
    </lineage>
</organism>
<name>A0ABZ1TTG4_9ACTN</name>
<proteinExistence type="predicted"/>
<reference evidence="2" key="1">
    <citation type="submission" date="2022-10" db="EMBL/GenBank/DDBJ databases">
        <title>The complete genomes of actinobacterial strains from the NBC collection.</title>
        <authorList>
            <person name="Joergensen T.S."/>
            <person name="Alvarez Arevalo M."/>
            <person name="Sterndorff E.B."/>
            <person name="Faurdal D."/>
            <person name="Vuksanovic O."/>
            <person name="Mourched A.-S."/>
            <person name="Charusanti P."/>
            <person name="Shaw S."/>
            <person name="Blin K."/>
            <person name="Weber T."/>
        </authorList>
    </citation>
    <scope>NUCLEOTIDE SEQUENCE</scope>
    <source>
        <strain evidence="2">NBC_00222</strain>
    </source>
</reference>
<feature type="chain" id="PRO_5045073526" evidence="1">
    <location>
        <begin position="30"/>
        <end position="144"/>
    </location>
</feature>
<keyword evidence="3" id="KW-1185">Reference proteome</keyword>
<gene>
    <name evidence="2" type="ORF">OHA16_03955</name>
</gene>
<dbReference type="Proteomes" id="UP001432222">
    <property type="component" value="Chromosome"/>
</dbReference>
<evidence type="ECO:0000256" key="1">
    <source>
        <dbReference type="SAM" id="SignalP"/>
    </source>
</evidence>
<protein>
    <submittedName>
        <fullName evidence="2">Peptidase inhibitor family I36 protein</fullName>
    </submittedName>
</protein>
<feature type="signal peptide" evidence="1">
    <location>
        <begin position="1"/>
        <end position="29"/>
    </location>
</feature>
<evidence type="ECO:0000313" key="3">
    <source>
        <dbReference type="Proteomes" id="UP001432222"/>
    </source>
</evidence>
<dbReference type="EMBL" id="CP108110">
    <property type="protein sequence ID" value="WUQ82207.1"/>
    <property type="molecule type" value="Genomic_DNA"/>
</dbReference>
<keyword evidence="1" id="KW-0732">Signal</keyword>
<dbReference type="RefSeq" id="WP_328953275.1">
    <property type="nucleotide sequence ID" value="NZ_CP108110.1"/>
</dbReference>
<sequence length="144" mass="15283">MKLTGNIRIGVAALLAAGGLAFSVPAASAAPNPGTCSGSDFCLYFNSDFKGATFEDGRGNSQTPENYGAPNWYKFSGGNGAGSYVKNNAASAWNFNLNYSVTVYFNSNNSGPSQFIKRLTGANLNDQLKNNNASQCLDFFQYCP</sequence>
<dbReference type="Pfam" id="PF03995">
    <property type="entry name" value="Inhibitor_I36"/>
    <property type="match status" value="1"/>
</dbReference>
<evidence type="ECO:0000313" key="2">
    <source>
        <dbReference type="EMBL" id="WUQ82207.1"/>
    </source>
</evidence>